<gene>
    <name evidence="2" type="ORF">V7x_28830</name>
</gene>
<name>A0A5C6FWP9_9PLAN</name>
<dbReference type="AlphaFoldDB" id="A0A5C6FWP9"/>
<dbReference type="RefSeq" id="WP_146413740.1">
    <property type="nucleotide sequence ID" value="NZ_SJPZ01000001.1"/>
</dbReference>
<comment type="caution">
    <text evidence="2">The sequence shown here is derived from an EMBL/GenBank/DDBJ whole genome shotgun (WGS) entry which is preliminary data.</text>
</comment>
<proteinExistence type="predicted"/>
<feature type="region of interest" description="Disordered" evidence="1">
    <location>
        <begin position="79"/>
        <end position="99"/>
    </location>
</feature>
<dbReference type="Proteomes" id="UP000316476">
    <property type="component" value="Unassembled WGS sequence"/>
</dbReference>
<reference evidence="2 3" key="1">
    <citation type="submission" date="2019-02" db="EMBL/GenBank/DDBJ databases">
        <title>Deep-cultivation of Planctomycetes and their phenomic and genomic characterization uncovers novel biology.</title>
        <authorList>
            <person name="Wiegand S."/>
            <person name="Jogler M."/>
            <person name="Boedeker C."/>
            <person name="Pinto D."/>
            <person name="Vollmers J."/>
            <person name="Rivas-Marin E."/>
            <person name="Kohn T."/>
            <person name="Peeters S.H."/>
            <person name="Heuer A."/>
            <person name="Rast P."/>
            <person name="Oberbeckmann S."/>
            <person name="Bunk B."/>
            <person name="Jeske O."/>
            <person name="Meyerdierks A."/>
            <person name="Storesund J.E."/>
            <person name="Kallscheuer N."/>
            <person name="Luecker S."/>
            <person name="Lage O.M."/>
            <person name="Pohl T."/>
            <person name="Merkel B.J."/>
            <person name="Hornburger P."/>
            <person name="Mueller R.-W."/>
            <person name="Bruemmer F."/>
            <person name="Labrenz M."/>
            <person name="Spormann A.M."/>
            <person name="Op Den Camp H."/>
            <person name="Overmann J."/>
            <person name="Amann R."/>
            <person name="Jetten M.S.M."/>
            <person name="Mascher T."/>
            <person name="Medema M.H."/>
            <person name="Devos D.P."/>
            <person name="Kaster A.-K."/>
            <person name="Ovreas L."/>
            <person name="Rohde M."/>
            <person name="Galperin M.Y."/>
            <person name="Jogler C."/>
        </authorList>
    </citation>
    <scope>NUCLEOTIDE SEQUENCE [LARGE SCALE GENOMIC DNA]</scope>
    <source>
        <strain evidence="2 3">V7</strain>
    </source>
</reference>
<evidence type="ECO:0000313" key="3">
    <source>
        <dbReference type="Proteomes" id="UP000316476"/>
    </source>
</evidence>
<sequence length="127" mass="13559">MSESPFKIELQPHMAQRERFGVVVDEPLGQFRVLVNGRLAGYVHDAPGSAFVAVLPPSQFNDDILGQIKDAITAHFAAEPSPARLPPEADDATDGIDADDLTGDFVEVVVDSDDVSDIDPADEGKGD</sequence>
<feature type="compositionally biased region" description="Acidic residues" evidence="1">
    <location>
        <begin position="88"/>
        <end position="99"/>
    </location>
</feature>
<protein>
    <submittedName>
        <fullName evidence="2">Uncharacterized protein</fullName>
    </submittedName>
</protein>
<accession>A0A5C6FWP9</accession>
<evidence type="ECO:0000256" key="1">
    <source>
        <dbReference type="SAM" id="MobiDB-lite"/>
    </source>
</evidence>
<evidence type="ECO:0000313" key="2">
    <source>
        <dbReference type="EMBL" id="TWU67309.1"/>
    </source>
</evidence>
<organism evidence="2 3">
    <name type="scientific">Crateriforma conspicua</name>
    <dbReference type="NCBI Taxonomy" id="2527996"/>
    <lineage>
        <taxon>Bacteria</taxon>
        <taxon>Pseudomonadati</taxon>
        <taxon>Planctomycetota</taxon>
        <taxon>Planctomycetia</taxon>
        <taxon>Planctomycetales</taxon>
        <taxon>Planctomycetaceae</taxon>
        <taxon>Crateriforma</taxon>
    </lineage>
</organism>
<dbReference type="EMBL" id="SJPZ01000001">
    <property type="protein sequence ID" value="TWU67309.1"/>
    <property type="molecule type" value="Genomic_DNA"/>
</dbReference>